<proteinExistence type="predicted"/>
<dbReference type="SUPFAM" id="SSF101601">
    <property type="entry name" value="Smp-1-like"/>
    <property type="match status" value="1"/>
</dbReference>
<dbReference type="PANTHER" id="PTHR47047:SF8">
    <property type="entry name" value="CYSTEINE PEPTIDASE, PUTATIVE-RELATED"/>
    <property type="match status" value="1"/>
</dbReference>
<dbReference type="VEuPathDB" id="TriTrypDB:LtaPh_2012500"/>
<feature type="compositionally biased region" description="Basic and acidic residues" evidence="1">
    <location>
        <begin position="66"/>
        <end position="83"/>
    </location>
</feature>
<evidence type="ECO:0000313" key="4">
    <source>
        <dbReference type="Proteomes" id="UP000419144"/>
    </source>
</evidence>
<keyword evidence="4" id="KW-1185">Reference proteome</keyword>
<dbReference type="Gene3D" id="2.60.40.1180">
    <property type="entry name" value="Golgi alpha-mannosidase II"/>
    <property type="match status" value="1"/>
</dbReference>
<evidence type="ECO:0000313" key="3">
    <source>
        <dbReference type="EMBL" id="GET88186.1"/>
    </source>
</evidence>
<dbReference type="InterPro" id="IPR013780">
    <property type="entry name" value="Glyco_hydro_b"/>
</dbReference>
<dbReference type="InterPro" id="IPR015232">
    <property type="entry name" value="DUF1935"/>
</dbReference>
<dbReference type="Pfam" id="PF09149">
    <property type="entry name" value="DUF1935"/>
    <property type="match status" value="1"/>
</dbReference>
<sequence>MGCGDSKDIRQKANGNTPDVTPAGKGTKPLLREIHPASMPVSPVVALSDSAPELLHSESAEDYEEKDASSPKPREVSVTRPAEHNAGSGAESPAAAPTSEHVSAFSTSDKDREQDADQLITLNEQQRRLPARVHEKTQAHFMVDDSSPYAGPGPAMEFPIDHVYRCFEKENGLLFRLVNEKRHMWAFYNDTDEYMMRISVTFGPESSIEALGSTRQIFLNDETGQCQLALDVAPGETQIFMRGEYNGFSTCYNASPISVGSDAET</sequence>
<dbReference type="PANTHER" id="PTHR47047">
    <property type="entry name" value="PUTATIVE-RELATED-RELATED"/>
    <property type="match status" value="1"/>
</dbReference>
<accession>A0A640KEQ2</accession>
<comment type="caution">
    <text evidence="3">The sequence shown here is derived from an EMBL/GenBank/DDBJ whole genome shotgun (WGS) entry which is preliminary data.</text>
</comment>
<gene>
    <name evidence="3" type="ORF">LtaPh_2012500</name>
</gene>
<organism evidence="3 4">
    <name type="scientific">Leishmania tarentolae</name>
    <name type="common">Sauroleishmania tarentolae</name>
    <dbReference type="NCBI Taxonomy" id="5689"/>
    <lineage>
        <taxon>Eukaryota</taxon>
        <taxon>Discoba</taxon>
        <taxon>Euglenozoa</taxon>
        <taxon>Kinetoplastea</taxon>
        <taxon>Metakinetoplastina</taxon>
        <taxon>Trypanosomatida</taxon>
        <taxon>Trypanosomatidae</taxon>
        <taxon>Leishmaniinae</taxon>
        <taxon>Leishmania</taxon>
        <taxon>lizard Leishmania</taxon>
    </lineage>
</organism>
<reference evidence="3" key="1">
    <citation type="submission" date="2019-11" db="EMBL/GenBank/DDBJ databases">
        <title>Leishmania tarentolae CDS.</title>
        <authorList>
            <person name="Goto Y."/>
            <person name="Yamagishi J."/>
        </authorList>
    </citation>
    <scope>NUCLEOTIDE SEQUENCE [LARGE SCALE GENOMIC DNA]</scope>
    <source>
        <strain evidence="3">Parrot Tar II</strain>
    </source>
</reference>
<dbReference type="InterPro" id="IPR036310">
    <property type="entry name" value="Smp-1-like_sf"/>
</dbReference>
<feature type="region of interest" description="Disordered" evidence="1">
    <location>
        <begin position="1"/>
        <end position="114"/>
    </location>
</feature>
<dbReference type="OrthoDB" id="262886at2759"/>
<dbReference type="AlphaFoldDB" id="A0A640KEQ2"/>
<feature type="compositionally biased region" description="Low complexity" evidence="1">
    <location>
        <begin position="86"/>
        <end position="100"/>
    </location>
</feature>
<feature type="compositionally biased region" description="Basic and acidic residues" evidence="1">
    <location>
        <begin position="1"/>
        <end position="11"/>
    </location>
</feature>
<evidence type="ECO:0000259" key="2">
    <source>
        <dbReference type="Pfam" id="PF09149"/>
    </source>
</evidence>
<dbReference type="EMBL" id="BLBS01000025">
    <property type="protein sequence ID" value="GET88186.1"/>
    <property type="molecule type" value="Genomic_DNA"/>
</dbReference>
<protein>
    <recommendedName>
        <fullName evidence="2">DUF1935 domain-containing protein</fullName>
    </recommendedName>
</protein>
<feature type="domain" description="DUF1935" evidence="2">
    <location>
        <begin position="154"/>
        <end position="256"/>
    </location>
</feature>
<name>A0A640KEQ2_LEITA</name>
<evidence type="ECO:0000256" key="1">
    <source>
        <dbReference type="SAM" id="MobiDB-lite"/>
    </source>
</evidence>
<dbReference type="Proteomes" id="UP000419144">
    <property type="component" value="Unassembled WGS sequence"/>
</dbReference>